<protein>
    <submittedName>
        <fullName evidence="1">Uncharacterized protein</fullName>
    </submittedName>
</protein>
<dbReference type="AlphaFoldDB" id="A0A9Q0YI56"/>
<dbReference type="EMBL" id="JAIZAY010000021">
    <property type="protein sequence ID" value="KAJ8021926.1"/>
    <property type="molecule type" value="Genomic_DNA"/>
</dbReference>
<comment type="caution">
    <text evidence="1">The sequence shown here is derived from an EMBL/GenBank/DDBJ whole genome shotgun (WGS) entry which is preliminary data.</text>
</comment>
<accession>A0A9Q0YI56</accession>
<name>A0A9Q0YI56_HOLLE</name>
<proteinExistence type="predicted"/>
<dbReference type="Proteomes" id="UP001152320">
    <property type="component" value="Chromosome 21"/>
</dbReference>
<reference evidence="1" key="1">
    <citation type="submission" date="2021-10" db="EMBL/GenBank/DDBJ databases">
        <title>Tropical sea cucumber genome reveals ecological adaptation and Cuvierian tubules defense mechanism.</title>
        <authorList>
            <person name="Chen T."/>
        </authorList>
    </citation>
    <scope>NUCLEOTIDE SEQUENCE</scope>
    <source>
        <strain evidence="1">Nanhai2018</strain>
        <tissue evidence="1">Muscle</tissue>
    </source>
</reference>
<evidence type="ECO:0000313" key="2">
    <source>
        <dbReference type="Proteomes" id="UP001152320"/>
    </source>
</evidence>
<organism evidence="1 2">
    <name type="scientific">Holothuria leucospilota</name>
    <name type="common">Black long sea cucumber</name>
    <name type="synonym">Mertensiothuria leucospilota</name>
    <dbReference type="NCBI Taxonomy" id="206669"/>
    <lineage>
        <taxon>Eukaryota</taxon>
        <taxon>Metazoa</taxon>
        <taxon>Echinodermata</taxon>
        <taxon>Eleutherozoa</taxon>
        <taxon>Echinozoa</taxon>
        <taxon>Holothuroidea</taxon>
        <taxon>Aspidochirotacea</taxon>
        <taxon>Aspidochirotida</taxon>
        <taxon>Holothuriidae</taxon>
        <taxon>Holothuria</taxon>
    </lineage>
</organism>
<evidence type="ECO:0000313" key="1">
    <source>
        <dbReference type="EMBL" id="KAJ8021926.1"/>
    </source>
</evidence>
<sequence length="182" mass="21211">MRSLLQNKRVPFSVLVCVIILDEVVTRGDVLWTAHKTVGGAQAPERDSLYEDFEISEEDVEYIRSNLRKEESVVDEVYKVLNLGLRVREQRTRRYLLRKLFERDENLARSFIERLFKEMNEKGKYSRIVHGKETCQSPPGNDMTEIKRDFDFINCSKLFQTVAPVRGSKVQGVFPTKCSEMT</sequence>
<keyword evidence="2" id="KW-1185">Reference proteome</keyword>
<gene>
    <name evidence="1" type="ORF">HOLleu_39264</name>
</gene>